<keyword evidence="6 10" id="KW-0067">ATP-binding</keyword>
<dbReference type="PANTHER" id="PTHR42771">
    <property type="entry name" value="IRON(3+)-HYDROXAMATE IMPORT ATP-BINDING PROTEIN FHUC"/>
    <property type="match status" value="1"/>
</dbReference>
<evidence type="ECO:0000313" key="10">
    <source>
        <dbReference type="EMBL" id="EAM0028612.1"/>
    </source>
</evidence>
<dbReference type="GO" id="GO:0005886">
    <property type="term" value="C:plasma membrane"/>
    <property type="evidence" value="ECO:0007669"/>
    <property type="project" value="UniProtKB-SubCell"/>
</dbReference>
<dbReference type="InterPro" id="IPR051535">
    <property type="entry name" value="Siderophore_ABC-ATPase"/>
</dbReference>
<dbReference type="Pfam" id="PF00005">
    <property type="entry name" value="ABC_tran"/>
    <property type="match status" value="1"/>
</dbReference>
<dbReference type="InterPro" id="IPR027417">
    <property type="entry name" value="P-loop_NTPase"/>
</dbReference>
<dbReference type="InterPro" id="IPR017871">
    <property type="entry name" value="ABC_transporter-like_CS"/>
</dbReference>
<dbReference type="PROSITE" id="PS00211">
    <property type="entry name" value="ABC_TRANSPORTER_1"/>
    <property type="match status" value="1"/>
</dbReference>
<evidence type="ECO:0000256" key="5">
    <source>
        <dbReference type="ARBA" id="ARBA00022741"/>
    </source>
</evidence>
<dbReference type="AlphaFoldDB" id="A0A5T2C1Q6"/>
<keyword evidence="8" id="KW-0406">Ion transport</keyword>
<reference evidence="10" key="1">
    <citation type="submission" date="2018-08" db="EMBL/GenBank/DDBJ databases">
        <authorList>
            <consortium name="NARMS: The National Antimicrobial Resistance Monitoring System"/>
        </authorList>
    </citation>
    <scope>NUCLEOTIDE SEQUENCE</scope>
    <source>
        <strain evidence="10">FSIS11813163</strain>
    </source>
</reference>
<dbReference type="SMART" id="SM00382">
    <property type="entry name" value="AAA"/>
    <property type="match status" value="1"/>
</dbReference>
<dbReference type="InterPro" id="IPR003593">
    <property type="entry name" value="AAA+_ATPase"/>
</dbReference>
<keyword evidence="9" id="KW-0472">Membrane</keyword>
<dbReference type="PROSITE" id="PS50893">
    <property type="entry name" value="ABC_TRANSPORTER_2"/>
    <property type="match status" value="1"/>
</dbReference>
<dbReference type="FunFam" id="3.40.50.300:FF:000134">
    <property type="entry name" value="Iron-enterobactin ABC transporter ATP-binding protein"/>
    <property type="match status" value="1"/>
</dbReference>
<keyword evidence="2" id="KW-0813">Transport</keyword>
<accession>A0A5T2C1Q6</accession>
<evidence type="ECO:0000256" key="2">
    <source>
        <dbReference type="ARBA" id="ARBA00022448"/>
    </source>
</evidence>
<dbReference type="GO" id="GO:0016887">
    <property type="term" value="F:ATP hydrolysis activity"/>
    <property type="evidence" value="ECO:0007669"/>
    <property type="project" value="InterPro"/>
</dbReference>
<evidence type="ECO:0000256" key="7">
    <source>
        <dbReference type="ARBA" id="ARBA00023004"/>
    </source>
</evidence>
<sequence>MIRLQNITKCYDQKAIISDLSIDFHKGKITSIIGANGAGKSTLLALASRLIKPDSGRIYIDGMNLTLYKEQDLAQKISILKQQNHINLRLKVEELVAFGRFPHSQGRINLNDKMKIDEALEYMGLNTLRNEFLDSLSGGQKQRAFIAMIIAQDTEFIMFDEPLNNLDMKHSVQIMQLMKNLVKDFNKSIAVVLHDINFASIYSDEIIALKNGKLLKQGLKDEIIQEDVLRQIYDMDIPVSQIDGKKFVFISK</sequence>
<keyword evidence="4" id="KW-0410">Iron transport</keyword>
<comment type="subcellular location">
    <subcellularLocation>
        <location evidence="1">Cell membrane</location>
        <topology evidence="1">Peripheral membrane protein</topology>
    </subcellularLocation>
</comment>
<evidence type="ECO:0000256" key="9">
    <source>
        <dbReference type="ARBA" id="ARBA00023136"/>
    </source>
</evidence>
<evidence type="ECO:0000256" key="3">
    <source>
        <dbReference type="ARBA" id="ARBA00022475"/>
    </source>
</evidence>
<dbReference type="InterPro" id="IPR003439">
    <property type="entry name" value="ABC_transporter-like_ATP-bd"/>
</dbReference>
<gene>
    <name evidence="10" type="ORF">D1F27_05515</name>
</gene>
<organism evidence="10">
    <name type="scientific">Campylobacter coli</name>
    <dbReference type="NCBI Taxonomy" id="195"/>
    <lineage>
        <taxon>Bacteria</taxon>
        <taxon>Pseudomonadati</taxon>
        <taxon>Campylobacterota</taxon>
        <taxon>Epsilonproteobacteria</taxon>
        <taxon>Campylobacterales</taxon>
        <taxon>Campylobacteraceae</taxon>
        <taxon>Campylobacter</taxon>
    </lineage>
</organism>
<dbReference type="CDD" id="cd03214">
    <property type="entry name" value="ABC_Iron-Siderophores_B12_Hemin"/>
    <property type="match status" value="1"/>
</dbReference>
<keyword evidence="3" id="KW-1003">Cell membrane</keyword>
<evidence type="ECO:0000256" key="4">
    <source>
        <dbReference type="ARBA" id="ARBA00022496"/>
    </source>
</evidence>
<name>A0A5T2C1Q6_CAMCO</name>
<dbReference type="GO" id="GO:0006826">
    <property type="term" value="P:iron ion transport"/>
    <property type="evidence" value="ECO:0007669"/>
    <property type="project" value="UniProtKB-KW"/>
</dbReference>
<comment type="caution">
    <text evidence="10">The sequence shown here is derived from an EMBL/GenBank/DDBJ whole genome shotgun (WGS) entry which is preliminary data.</text>
</comment>
<evidence type="ECO:0000256" key="8">
    <source>
        <dbReference type="ARBA" id="ARBA00023065"/>
    </source>
</evidence>
<dbReference type="SUPFAM" id="SSF52540">
    <property type="entry name" value="P-loop containing nucleoside triphosphate hydrolases"/>
    <property type="match status" value="1"/>
</dbReference>
<proteinExistence type="predicted"/>
<evidence type="ECO:0000256" key="1">
    <source>
        <dbReference type="ARBA" id="ARBA00004202"/>
    </source>
</evidence>
<dbReference type="EMBL" id="AACTAL010000018">
    <property type="protein sequence ID" value="EAM0028612.1"/>
    <property type="molecule type" value="Genomic_DNA"/>
</dbReference>
<protein>
    <submittedName>
        <fullName evidence="10">ATP-binding cassette domain-containing protein</fullName>
    </submittedName>
</protein>
<dbReference type="GO" id="GO:0005524">
    <property type="term" value="F:ATP binding"/>
    <property type="evidence" value="ECO:0007669"/>
    <property type="project" value="UniProtKB-KW"/>
</dbReference>
<dbReference type="Gene3D" id="3.40.50.300">
    <property type="entry name" value="P-loop containing nucleotide triphosphate hydrolases"/>
    <property type="match status" value="1"/>
</dbReference>
<dbReference type="PANTHER" id="PTHR42771:SF3">
    <property type="entry name" value="PETROBACTIN IMPORT ATP-BINDING PROTEIN YCLP"/>
    <property type="match status" value="1"/>
</dbReference>
<keyword evidence="5" id="KW-0547">Nucleotide-binding</keyword>
<keyword evidence="7" id="KW-0408">Iron</keyword>
<evidence type="ECO:0000256" key="6">
    <source>
        <dbReference type="ARBA" id="ARBA00022840"/>
    </source>
</evidence>